<evidence type="ECO:0000256" key="6">
    <source>
        <dbReference type="ARBA" id="ARBA00023163"/>
    </source>
</evidence>
<dbReference type="CDD" id="cd16321">
    <property type="entry name" value="MraZ_C"/>
    <property type="match status" value="1"/>
</dbReference>
<protein>
    <recommendedName>
        <fullName evidence="1">Transcriptional regulator MraZ</fullName>
    </recommendedName>
</protein>
<dbReference type="InterPro" id="IPR035644">
    <property type="entry name" value="MraZ_C"/>
</dbReference>
<gene>
    <name evidence="8" type="primary">mraZ_20</name>
    <name evidence="8" type="ORF">SDC9_61749</name>
</gene>
<dbReference type="PANTHER" id="PTHR34701:SF1">
    <property type="entry name" value="TRANSCRIPTIONAL REGULATOR MRAZ"/>
    <property type="match status" value="1"/>
</dbReference>
<dbReference type="InterPro" id="IPR003444">
    <property type="entry name" value="MraZ"/>
</dbReference>
<evidence type="ECO:0000256" key="3">
    <source>
        <dbReference type="ARBA" id="ARBA00022737"/>
    </source>
</evidence>
<dbReference type="InterPro" id="IPR038619">
    <property type="entry name" value="MraZ_sf"/>
</dbReference>
<dbReference type="EMBL" id="VSSQ01002433">
    <property type="protein sequence ID" value="MPM15380.1"/>
    <property type="molecule type" value="Genomic_DNA"/>
</dbReference>
<dbReference type="GO" id="GO:2000143">
    <property type="term" value="P:negative regulation of DNA-templated transcription initiation"/>
    <property type="evidence" value="ECO:0007669"/>
    <property type="project" value="TreeGrafter"/>
</dbReference>
<organism evidence="8">
    <name type="scientific">bioreactor metagenome</name>
    <dbReference type="NCBI Taxonomy" id="1076179"/>
    <lineage>
        <taxon>unclassified sequences</taxon>
        <taxon>metagenomes</taxon>
        <taxon>ecological metagenomes</taxon>
    </lineage>
</organism>
<dbReference type="PANTHER" id="PTHR34701">
    <property type="entry name" value="TRANSCRIPTIONAL REGULATOR MRAZ"/>
    <property type="match status" value="1"/>
</dbReference>
<dbReference type="Pfam" id="PF02381">
    <property type="entry name" value="MraZ"/>
    <property type="match status" value="2"/>
</dbReference>
<dbReference type="InterPro" id="IPR037914">
    <property type="entry name" value="SpoVT-AbrB_sf"/>
</dbReference>
<dbReference type="CDD" id="cd16320">
    <property type="entry name" value="MraZ_N"/>
    <property type="match status" value="1"/>
</dbReference>
<proteinExistence type="inferred from homology"/>
<dbReference type="InterPro" id="IPR035642">
    <property type="entry name" value="MraZ_N"/>
</dbReference>
<keyword evidence="6" id="KW-0804">Transcription</keyword>
<reference evidence="8" key="1">
    <citation type="submission" date="2019-08" db="EMBL/GenBank/DDBJ databases">
        <authorList>
            <person name="Kucharzyk K."/>
            <person name="Murdoch R.W."/>
            <person name="Higgins S."/>
            <person name="Loffler F."/>
        </authorList>
    </citation>
    <scope>NUCLEOTIDE SEQUENCE</scope>
</reference>
<accession>A0A644XGL5</accession>
<keyword evidence="5" id="KW-0238">DNA-binding</keyword>
<evidence type="ECO:0000313" key="8">
    <source>
        <dbReference type="EMBL" id="MPM15380.1"/>
    </source>
</evidence>
<evidence type="ECO:0000256" key="5">
    <source>
        <dbReference type="ARBA" id="ARBA00023125"/>
    </source>
</evidence>
<dbReference type="InterPro" id="IPR007159">
    <property type="entry name" value="SpoVT-AbrB_dom"/>
</dbReference>
<dbReference type="HAMAP" id="MF_01008">
    <property type="entry name" value="MraZ"/>
    <property type="match status" value="1"/>
</dbReference>
<keyword evidence="3" id="KW-0677">Repeat</keyword>
<dbReference type="Gene3D" id="3.40.1550.20">
    <property type="entry name" value="Transcriptional regulator MraZ domain"/>
    <property type="match status" value="1"/>
</dbReference>
<dbReference type="SUPFAM" id="SSF89447">
    <property type="entry name" value="AbrB/MazE/MraZ-like"/>
    <property type="match status" value="1"/>
</dbReference>
<name>A0A644XGL5_9ZZZZ</name>
<feature type="domain" description="SpoVT-AbrB" evidence="7">
    <location>
        <begin position="83"/>
        <end position="126"/>
    </location>
</feature>
<comment type="caution">
    <text evidence="8">The sequence shown here is derived from an EMBL/GenBank/DDBJ whole genome shotgun (WGS) entry which is preliminary data.</text>
</comment>
<keyword evidence="4" id="KW-0805">Transcription regulation</keyword>
<dbReference type="GO" id="GO:0000976">
    <property type="term" value="F:transcription cis-regulatory region binding"/>
    <property type="evidence" value="ECO:0007669"/>
    <property type="project" value="TreeGrafter"/>
</dbReference>
<dbReference type="InterPro" id="IPR020603">
    <property type="entry name" value="MraZ_dom"/>
</dbReference>
<evidence type="ECO:0000256" key="1">
    <source>
        <dbReference type="ARBA" id="ARBA00013860"/>
    </source>
</evidence>
<evidence type="ECO:0000256" key="4">
    <source>
        <dbReference type="ARBA" id="ARBA00023015"/>
    </source>
</evidence>
<dbReference type="PROSITE" id="PS51740">
    <property type="entry name" value="SPOVT_ABRB"/>
    <property type="match status" value="2"/>
</dbReference>
<keyword evidence="2" id="KW-0963">Cytoplasm</keyword>
<evidence type="ECO:0000259" key="7">
    <source>
        <dbReference type="PROSITE" id="PS51740"/>
    </source>
</evidence>
<evidence type="ECO:0000256" key="2">
    <source>
        <dbReference type="ARBA" id="ARBA00022490"/>
    </source>
</evidence>
<dbReference type="AlphaFoldDB" id="A0A644XGL5"/>
<feature type="domain" description="SpoVT-AbrB" evidence="7">
    <location>
        <begin position="7"/>
        <end position="54"/>
    </location>
</feature>
<dbReference type="GO" id="GO:0003700">
    <property type="term" value="F:DNA-binding transcription factor activity"/>
    <property type="evidence" value="ECO:0007669"/>
    <property type="project" value="InterPro"/>
</dbReference>
<sequence length="156" mass="17432">MTMFIGVYDIKADSKGRFVFPASLRKQLAAEASESFVMKRSVFYRCIELFPQSTWARETEGISRLNRFVKKNNDFIRLFMSGSRVVNIDDGGRLLIPKDLMVFSGITKDIVLASAIDRLEIWSKADYEAFIAGGSADFPTLAEEVMGNAASNPAEE</sequence>